<dbReference type="InterPro" id="IPR006685">
    <property type="entry name" value="MscS_channel_2nd"/>
</dbReference>
<sequence>MNQSNPEVQTEEITLENLPQIWKKLRTELTDYISNPEVWTGLLFTLLKVILIYIAARVIIKIANKALEHMLRERSRGPIQFDQRRTKTIGKLAANIITYVVNFIMILMILSQFNVNLGPVLAGAGVVGLAIGFGAQSLVKDVITGFFIIFEDQFAVGDVIQTGTYKGTVEEIGLRVTRIKSWTGEVHIIPNGTINQVTNFSINNSLAVIDVNVAYETDIDTALKVLKEVANAFYEHSVDMVKAPDVLGVHMIGTSDITLRLTAECKPNTHFAVMRQLNAEIKKAFESHGIDIPYPRLVTYHRTEKAES</sequence>
<name>A0A0U2WAV7_9BACL</name>
<dbReference type="Gene3D" id="1.10.287.1260">
    <property type="match status" value="1"/>
</dbReference>
<dbReference type="SUPFAM" id="SSF82861">
    <property type="entry name" value="Mechanosensitive channel protein MscS (YggB), transmembrane region"/>
    <property type="match status" value="1"/>
</dbReference>
<dbReference type="Proteomes" id="UP000061660">
    <property type="component" value="Chromosome"/>
</dbReference>
<comment type="subcellular location">
    <subcellularLocation>
        <location evidence="1">Cell membrane</location>
        <topology evidence="1">Multi-pass membrane protein</topology>
    </subcellularLocation>
</comment>
<dbReference type="Gene3D" id="2.30.30.60">
    <property type="match status" value="1"/>
</dbReference>
<dbReference type="Gene3D" id="3.30.70.100">
    <property type="match status" value="1"/>
</dbReference>
<dbReference type="Pfam" id="PF00924">
    <property type="entry name" value="MS_channel_2nd"/>
    <property type="match status" value="1"/>
</dbReference>
<evidence type="ECO:0000256" key="7">
    <source>
        <dbReference type="ARBA" id="ARBA00059688"/>
    </source>
</evidence>
<keyword evidence="9" id="KW-1185">Reference proteome</keyword>
<dbReference type="SUPFAM" id="SSF50182">
    <property type="entry name" value="Sm-like ribonucleoproteins"/>
    <property type="match status" value="1"/>
</dbReference>
<dbReference type="InterPro" id="IPR049278">
    <property type="entry name" value="MS_channel_C"/>
</dbReference>
<reference evidence="9" key="1">
    <citation type="submission" date="2015-12" db="EMBL/GenBank/DDBJ databases">
        <title>Complete genome sequences of two moderately thermophilic Paenibacillus species.</title>
        <authorList>
            <person name="Butler R.III."/>
            <person name="Wang J."/>
            <person name="Stark B.C."/>
            <person name="Pombert J.-F."/>
        </authorList>
    </citation>
    <scope>NUCLEOTIDE SEQUENCE [LARGE SCALE GENOMIC DNA]</scope>
    <source>
        <strain evidence="9">32O-Y</strain>
    </source>
</reference>
<dbReference type="RefSeq" id="WP_062410206.1">
    <property type="nucleotide sequence ID" value="NZ_BJCS01000021.1"/>
</dbReference>
<dbReference type="OrthoDB" id="9809206at2"/>
<dbReference type="KEGG" id="pnp:IJ22_43020"/>
<reference evidence="8 9" key="2">
    <citation type="journal article" date="2016" name="Genome Announc.">
        <title>Complete Genome Sequences of Two Interactive Moderate Thermophiles, Paenibacillus napthalenovorans 32O-Y and Paenibacillus sp. 32O-W.</title>
        <authorList>
            <person name="Butler R.R.III."/>
            <person name="Wang J."/>
            <person name="Stark B.C."/>
            <person name="Pombert J.F."/>
        </authorList>
    </citation>
    <scope>NUCLEOTIDE SEQUENCE [LARGE SCALE GENOMIC DNA]</scope>
    <source>
        <strain evidence="8 9">32O-Y</strain>
    </source>
</reference>
<organism evidence="8 9">
    <name type="scientific">Paenibacillus naphthalenovorans</name>
    <dbReference type="NCBI Taxonomy" id="162209"/>
    <lineage>
        <taxon>Bacteria</taxon>
        <taxon>Bacillati</taxon>
        <taxon>Bacillota</taxon>
        <taxon>Bacilli</taxon>
        <taxon>Bacillales</taxon>
        <taxon>Paenibacillaceae</taxon>
        <taxon>Paenibacillus</taxon>
    </lineage>
</organism>
<dbReference type="STRING" id="162209.IJ22_43020"/>
<evidence type="ECO:0000256" key="6">
    <source>
        <dbReference type="ARBA" id="ARBA00023136"/>
    </source>
</evidence>
<keyword evidence="6" id="KW-0472">Membrane</keyword>
<evidence type="ECO:0000256" key="3">
    <source>
        <dbReference type="ARBA" id="ARBA00022475"/>
    </source>
</evidence>
<dbReference type="AlphaFoldDB" id="A0A0U2WAV7"/>
<dbReference type="Pfam" id="PF21088">
    <property type="entry name" value="MS_channel_1st"/>
    <property type="match status" value="1"/>
</dbReference>
<keyword evidence="3" id="KW-1003">Cell membrane</keyword>
<dbReference type="GO" id="GO:0005886">
    <property type="term" value="C:plasma membrane"/>
    <property type="evidence" value="ECO:0007669"/>
    <property type="project" value="UniProtKB-SubCell"/>
</dbReference>
<dbReference type="InterPro" id="IPR045276">
    <property type="entry name" value="YbiO_bact"/>
</dbReference>
<gene>
    <name evidence="8" type="ORF">IJ22_43020</name>
</gene>
<dbReference type="EMBL" id="CP013652">
    <property type="protein sequence ID" value="ALS24589.1"/>
    <property type="molecule type" value="Genomic_DNA"/>
</dbReference>
<dbReference type="Pfam" id="PF21082">
    <property type="entry name" value="MS_channel_3rd"/>
    <property type="match status" value="1"/>
</dbReference>
<dbReference type="SUPFAM" id="SSF82689">
    <property type="entry name" value="Mechanosensitive channel protein MscS (YggB), C-terminal domain"/>
    <property type="match status" value="1"/>
</dbReference>
<protein>
    <submittedName>
        <fullName evidence="8">Mechanosensitive ion channel protein MscS</fullName>
    </submittedName>
</protein>
<dbReference type="FunFam" id="2.30.30.60:FF:000001">
    <property type="entry name" value="MscS Mechanosensitive ion channel"/>
    <property type="match status" value="1"/>
</dbReference>
<evidence type="ECO:0000313" key="9">
    <source>
        <dbReference type="Proteomes" id="UP000061660"/>
    </source>
</evidence>
<dbReference type="InterPro" id="IPR049142">
    <property type="entry name" value="MS_channel_1st"/>
</dbReference>
<evidence type="ECO:0000256" key="2">
    <source>
        <dbReference type="ARBA" id="ARBA00008017"/>
    </source>
</evidence>
<evidence type="ECO:0000256" key="4">
    <source>
        <dbReference type="ARBA" id="ARBA00022692"/>
    </source>
</evidence>
<keyword evidence="4" id="KW-0812">Transmembrane</keyword>
<dbReference type="InterPro" id="IPR010920">
    <property type="entry name" value="LSM_dom_sf"/>
</dbReference>
<proteinExistence type="inferred from homology"/>
<dbReference type="InterPro" id="IPR011014">
    <property type="entry name" value="MscS_channel_TM-2"/>
</dbReference>
<dbReference type="PANTHER" id="PTHR30460:SF0">
    <property type="entry name" value="MODERATE CONDUCTANCE MECHANOSENSITIVE CHANNEL YBIO"/>
    <property type="match status" value="1"/>
</dbReference>
<dbReference type="InterPro" id="IPR023408">
    <property type="entry name" value="MscS_beta-dom_sf"/>
</dbReference>
<evidence type="ECO:0000256" key="1">
    <source>
        <dbReference type="ARBA" id="ARBA00004651"/>
    </source>
</evidence>
<dbReference type="PANTHER" id="PTHR30460">
    <property type="entry name" value="MODERATE CONDUCTANCE MECHANOSENSITIVE CHANNEL YBIO"/>
    <property type="match status" value="1"/>
</dbReference>
<evidence type="ECO:0000256" key="5">
    <source>
        <dbReference type="ARBA" id="ARBA00022989"/>
    </source>
</evidence>
<dbReference type="FunFam" id="1.10.287.1260:FF:000005">
    <property type="entry name" value="Mechanosensitive ion channel family protein"/>
    <property type="match status" value="1"/>
</dbReference>
<comment type="function">
    <text evidence="7">May play a role in resistance to osmotic downshock.</text>
</comment>
<evidence type="ECO:0000313" key="8">
    <source>
        <dbReference type="EMBL" id="ALS24589.1"/>
    </source>
</evidence>
<dbReference type="PATRIC" id="fig|162209.4.peg.4544"/>
<comment type="similarity">
    <text evidence="2">Belongs to the MscS (TC 1.A.23) family.</text>
</comment>
<keyword evidence="5" id="KW-1133">Transmembrane helix</keyword>
<dbReference type="InterPro" id="IPR011066">
    <property type="entry name" value="MscS_channel_C_sf"/>
</dbReference>
<accession>A0A0U2WAV7</accession>
<dbReference type="GO" id="GO:0008381">
    <property type="term" value="F:mechanosensitive monoatomic ion channel activity"/>
    <property type="evidence" value="ECO:0007669"/>
    <property type="project" value="InterPro"/>
</dbReference>